<dbReference type="Gene3D" id="3.30.1050.40">
    <property type="match status" value="1"/>
</dbReference>
<dbReference type="SUPFAM" id="SSF55718">
    <property type="entry name" value="SCP-like"/>
    <property type="match status" value="1"/>
</dbReference>
<accession>A0A3D9SM65</accession>
<evidence type="ECO:0000313" key="3">
    <source>
        <dbReference type="Proteomes" id="UP000256661"/>
    </source>
</evidence>
<sequence>MIGGPDAGEALRVTSWAMSRSPLTRAVLDERLAALGRAPYEGPDEPAALRLAALDLVLDTLDSDVEPGRPLLRAAVRVLLDRLAAAAPGRSVEVRIPPYAAVQCVAGPRHTRGTPPNVVETDADTWIRLATGRLGWAEAMREGRIRAGGPRADLSALLPVQPEQPEHPVP</sequence>
<dbReference type="EMBL" id="QTTT01000001">
    <property type="protein sequence ID" value="REE96938.1"/>
    <property type="molecule type" value="Genomic_DNA"/>
</dbReference>
<evidence type="ECO:0000259" key="1">
    <source>
        <dbReference type="Pfam" id="PF17844"/>
    </source>
</evidence>
<dbReference type="Proteomes" id="UP000256661">
    <property type="component" value="Unassembled WGS sequence"/>
</dbReference>
<dbReference type="InterPro" id="IPR036527">
    <property type="entry name" value="SCP2_sterol-bd_dom_sf"/>
</dbReference>
<gene>
    <name evidence="2" type="ORF">DFJ69_2391</name>
</gene>
<feature type="domain" description="Bacterial SCP orthologue" evidence="1">
    <location>
        <begin position="69"/>
        <end position="160"/>
    </location>
</feature>
<dbReference type="AlphaFoldDB" id="A0A3D9SM65"/>
<protein>
    <recommendedName>
        <fullName evidence="1">Bacterial SCP orthologue domain-containing protein</fullName>
    </recommendedName>
</protein>
<organism evidence="2 3">
    <name type="scientific">Thermomonospora umbrina</name>
    <dbReference type="NCBI Taxonomy" id="111806"/>
    <lineage>
        <taxon>Bacteria</taxon>
        <taxon>Bacillati</taxon>
        <taxon>Actinomycetota</taxon>
        <taxon>Actinomycetes</taxon>
        <taxon>Streptosporangiales</taxon>
        <taxon>Thermomonosporaceae</taxon>
        <taxon>Thermomonospora</taxon>
    </lineage>
</organism>
<dbReference type="Pfam" id="PF17844">
    <property type="entry name" value="SCP_3"/>
    <property type="match status" value="1"/>
</dbReference>
<proteinExistence type="predicted"/>
<comment type="caution">
    <text evidence="2">The sequence shown here is derived from an EMBL/GenBank/DDBJ whole genome shotgun (WGS) entry which is preliminary data.</text>
</comment>
<keyword evidence="3" id="KW-1185">Reference proteome</keyword>
<reference evidence="2 3" key="1">
    <citation type="submission" date="2018-08" db="EMBL/GenBank/DDBJ databases">
        <title>Sequencing the genomes of 1000 actinobacteria strains.</title>
        <authorList>
            <person name="Klenk H.-P."/>
        </authorList>
    </citation>
    <scope>NUCLEOTIDE SEQUENCE [LARGE SCALE GENOMIC DNA]</scope>
    <source>
        <strain evidence="2 3">DSM 43927</strain>
    </source>
</reference>
<dbReference type="InterPro" id="IPR041629">
    <property type="entry name" value="SCP_3"/>
</dbReference>
<evidence type="ECO:0000313" key="2">
    <source>
        <dbReference type="EMBL" id="REE96938.1"/>
    </source>
</evidence>
<name>A0A3D9SM65_9ACTN</name>